<comment type="caution">
    <text evidence="8">The sequence shown here is derived from an EMBL/GenBank/DDBJ whole genome shotgun (WGS) entry which is preliminary data.</text>
</comment>
<dbReference type="InterPro" id="IPR003530">
    <property type="entry name" value="Hematopoietin_rcpt_L_F3_CS"/>
</dbReference>
<feature type="non-terminal residue" evidence="8">
    <location>
        <position position="1"/>
    </location>
</feature>
<keyword evidence="9" id="KW-1185">Reference proteome</keyword>
<evidence type="ECO:0000313" key="8">
    <source>
        <dbReference type="EMBL" id="CAI9621813.1"/>
    </source>
</evidence>
<accession>A0ABN9HQM7</accession>
<dbReference type="SMART" id="SM00060">
    <property type="entry name" value="FN3"/>
    <property type="match status" value="1"/>
</dbReference>
<keyword evidence="2" id="KW-0732">Signal</keyword>
<reference evidence="8" key="1">
    <citation type="submission" date="2023-05" db="EMBL/GenBank/DDBJ databases">
        <authorList>
            <person name="Stuckert A."/>
        </authorList>
    </citation>
    <scope>NUCLEOTIDE SEQUENCE</scope>
</reference>
<evidence type="ECO:0000256" key="3">
    <source>
        <dbReference type="ARBA" id="ARBA00022737"/>
    </source>
</evidence>
<dbReference type="InterPro" id="IPR053073">
    <property type="entry name" value="IL11/IL27_subunit_beta"/>
</dbReference>
<evidence type="ECO:0000259" key="6">
    <source>
        <dbReference type="PROSITE" id="PS50835"/>
    </source>
</evidence>
<dbReference type="InterPro" id="IPR013783">
    <property type="entry name" value="Ig-like_fold"/>
</dbReference>
<feature type="domain" description="Ig-like" evidence="6">
    <location>
        <begin position="1"/>
        <end position="76"/>
    </location>
</feature>
<dbReference type="CDD" id="cd00063">
    <property type="entry name" value="FN3"/>
    <property type="match status" value="1"/>
</dbReference>
<keyword evidence="3" id="KW-0677">Repeat</keyword>
<evidence type="ECO:0000256" key="1">
    <source>
        <dbReference type="ARBA" id="ARBA00010890"/>
    </source>
</evidence>
<evidence type="ECO:0000256" key="5">
    <source>
        <dbReference type="ARBA" id="ARBA00023319"/>
    </source>
</evidence>
<dbReference type="InterPro" id="IPR036116">
    <property type="entry name" value="FN3_sf"/>
</dbReference>
<comment type="similarity">
    <text evidence="1">Belongs to the type I cytokine receptor family. Type 3 subfamily.</text>
</comment>
<dbReference type="EMBL" id="CATNWA010021212">
    <property type="protein sequence ID" value="CAI9621813.1"/>
    <property type="molecule type" value="Genomic_DNA"/>
</dbReference>
<dbReference type="InterPro" id="IPR007110">
    <property type="entry name" value="Ig-like_dom"/>
</dbReference>
<dbReference type="PROSITE" id="PS50853">
    <property type="entry name" value="FN3"/>
    <property type="match status" value="1"/>
</dbReference>
<dbReference type="Gene3D" id="2.60.40.10">
    <property type="entry name" value="Immunoglobulins"/>
    <property type="match status" value="2"/>
</dbReference>
<evidence type="ECO:0000256" key="2">
    <source>
        <dbReference type="ARBA" id="ARBA00022729"/>
    </source>
</evidence>
<dbReference type="SUPFAM" id="SSF49265">
    <property type="entry name" value="Fibronectin type III"/>
    <property type="match status" value="2"/>
</dbReference>
<dbReference type="InterPro" id="IPR003961">
    <property type="entry name" value="FN3_dom"/>
</dbReference>
<organism evidence="8 9">
    <name type="scientific">Staurois parvus</name>
    <dbReference type="NCBI Taxonomy" id="386267"/>
    <lineage>
        <taxon>Eukaryota</taxon>
        <taxon>Metazoa</taxon>
        <taxon>Chordata</taxon>
        <taxon>Craniata</taxon>
        <taxon>Vertebrata</taxon>
        <taxon>Euteleostomi</taxon>
        <taxon>Amphibia</taxon>
        <taxon>Batrachia</taxon>
        <taxon>Anura</taxon>
        <taxon>Neobatrachia</taxon>
        <taxon>Ranoidea</taxon>
        <taxon>Ranidae</taxon>
        <taxon>Staurois</taxon>
    </lineage>
</organism>
<dbReference type="Pfam" id="PF00041">
    <property type="entry name" value="fn3"/>
    <property type="match status" value="1"/>
</dbReference>
<protein>
    <submittedName>
        <fullName evidence="8">Uncharacterized protein</fullName>
    </submittedName>
</protein>
<evidence type="ECO:0000259" key="7">
    <source>
        <dbReference type="PROSITE" id="PS50853"/>
    </source>
</evidence>
<dbReference type="PANTHER" id="PTHR48483">
    <property type="entry name" value="INTERLEUKIN-27 SUBUNIT BETA"/>
    <property type="match status" value="1"/>
</dbReference>
<sequence length="202" mass="23280">IVNVQCWASEYPEKINCTWDVRPDSHLHTTFISTYRLGWTDQDHTSQCLQLDFNPYSCQITDFKMFADVPYIVNVTAVNPLGSFTLLHHFFVENIIRPDPPVNVSLSLVHGDSRKLLLQWSPPLSWPYPDYFPLSYLIRYRRTGVKLYKVVGPYEQTSFLIMGNRPGSTVLVQVAARDFTGAGHYSEWSTVVTGQPWRPHRS</sequence>
<dbReference type="Pfam" id="PF24031">
    <property type="entry name" value="FN3_IL27B_N"/>
    <property type="match status" value="1"/>
</dbReference>
<dbReference type="PROSITE" id="PS01354">
    <property type="entry name" value="HEMATOPO_REC_L_F3"/>
    <property type="match status" value="1"/>
</dbReference>
<dbReference type="Proteomes" id="UP001162483">
    <property type="component" value="Unassembled WGS sequence"/>
</dbReference>
<dbReference type="PROSITE" id="PS50835">
    <property type="entry name" value="IG_LIKE"/>
    <property type="match status" value="1"/>
</dbReference>
<keyword evidence="5" id="KW-0393">Immunoglobulin domain</keyword>
<proteinExistence type="inferred from homology"/>
<evidence type="ECO:0000256" key="4">
    <source>
        <dbReference type="ARBA" id="ARBA00023180"/>
    </source>
</evidence>
<evidence type="ECO:0000313" key="9">
    <source>
        <dbReference type="Proteomes" id="UP001162483"/>
    </source>
</evidence>
<keyword evidence="4" id="KW-0325">Glycoprotein</keyword>
<dbReference type="PANTHER" id="PTHR48483:SF2">
    <property type="entry name" value="INTERLEUKIN-27 SUBUNIT BETA"/>
    <property type="match status" value="1"/>
</dbReference>
<feature type="domain" description="Fibronectin type-III" evidence="7">
    <location>
        <begin position="100"/>
        <end position="196"/>
    </location>
</feature>
<name>A0ABN9HQM7_9NEOB</name>
<gene>
    <name evidence="8" type="ORF">SPARVUS_LOCUS16189749</name>
</gene>
<dbReference type="InterPro" id="IPR056621">
    <property type="entry name" value="FN3_IL27B_N"/>
</dbReference>